<dbReference type="AlphaFoldDB" id="A0A133VFG8"/>
<dbReference type="EC" id="3.6.1.31" evidence="8"/>
<accession>A0A133VFG8</accession>
<dbReference type="Proteomes" id="UP000070311">
    <property type="component" value="Unassembled WGS sequence"/>
</dbReference>
<dbReference type="HAMAP" id="MF_01020">
    <property type="entry name" value="HisE"/>
    <property type="match status" value="1"/>
</dbReference>
<evidence type="ECO:0000313" key="9">
    <source>
        <dbReference type="EMBL" id="KXB05175.1"/>
    </source>
</evidence>
<comment type="caution">
    <text evidence="9">The sequence shown here is derived from an EMBL/GenBank/DDBJ whole genome shotgun (WGS) entry which is preliminary data.</text>
</comment>
<organism evidence="9 10">
    <name type="scientific">candidate division MSBL1 archaeon SCGC-AAA382A13</name>
    <dbReference type="NCBI Taxonomy" id="1698279"/>
    <lineage>
        <taxon>Archaea</taxon>
        <taxon>Methanobacteriati</taxon>
        <taxon>Methanobacteriota</taxon>
        <taxon>candidate division MSBL1</taxon>
    </lineage>
</organism>
<keyword evidence="10" id="KW-1185">Reference proteome</keyword>
<proteinExistence type="inferred from homology"/>
<keyword evidence="8" id="KW-0963">Cytoplasm</keyword>
<dbReference type="UniPathway" id="UPA00031">
    <property type="reaction ID" value="UER00007"/>
</dbReference>
<evidence type="ECO:0000256" key="8">
    <source>
        <dbReference type="HAMAP-Rule" id="MF_01020"/>
    </source>
</evidence>
<evidence type="ECO:0000256" key="5">
    <source>
        <dbReference type="ARBA" id="ARBA00022801"/>
    </source>
</evidence>
<dbReference type="Gene3D" id="1.10.287.1080">
    <property type="entry name" value="MazG-like"/>
    <property type="match status" value="1"/>
</dbReference>
<dbReference type="CDD" id="cd11534">
    <property type="entry name" value="NTP-PPase_HisIE_like"/>
    <property type="match status" value="1"/>
</dbReference>
<dbReference type="NCBIfam" id="TIGR03188">
    <property type="entry name" value="histidine_hisI"/>
    <property type="match status" value="1"/>
</dbReference>
<protein>
    <recommendedName>
        <fullName evidence="8">Phosphoribosyl-ATP pyrophosphatase</fullName>
        <shortName evidence="8">PRA-PH</shortName>
        <ecNumber evidence="8">3.6.1.31</ecNumber>
    </recommendedName>
</protein>
<evidence type="ECO:0000256" key="1">
    <source>
        <dbReference type="ARBA" id="ARBA00001460"/>
    </source>
</evidence>
<keyword evidence="4 8" id="KW-0547">Nucleotide-binding</keyword>
<gene>
    <name evidence="8" type="primary">hisE</name>
    <name evidence="9" type="ORF">AKJ50_01625</name>
</gene>
<dbReference type="PANTHER" id="PTHR42945">
    <property type="entry name" value="HISTIDINE BIOSYNTHESIS BIFUNCTIONAL PROTEIN"/>
    <property type="match status" value="1"/>
</dbReference>
<name>A0A133VFG8_9EURY</name>
<dbReference type="PANTHER" id="PTHR42945:SF1">
    <property type="entry name" value="HISTIDINE BIOSYNTHESIS BIFUNCTIONAL PROTEIN HIS7"/>
    <property type="match status" value="1"/>
</dbReference>
<keyword evidence="7 8" id="KW-0368">Histidine biosynthesis</keyword>
<dbReference type="GO" id="GO:0000105">
    <property type="term" value="P:L-histidine biosynthetic process"/>
    <property type="evidence" value="ECO:0007669"/>
    <property type="project" value="UniProtKB-UniRule"/>
</dbReference>
<dbReference type="GO" id="GO:0004636">
    <property type="term" value="F:phosphoribosyl-ATP diphosphatase activity"/>
    <property type="evidence" value="ECO:0007669"/>
    <property type="project" value="UniProtKB-UniRule"/>
</dbReference>
<evidence type="ECO:0000256" key="2">
    <source>
        <dbReference type="ARBA" id="ARBA00005204"/>
    </source>
</evidence>
<dbReference type="GO" id="GO:0005524">
    <property type="term" value="F:ATP binding"/>
    <property type="evidence" value="ECO:0007669"/>
    <property type="project" value="UniProtKB-KW"/>
</dbReference>
<keyword evidence="6 8" id="KW-0067">ATP-binding</keyword>
<dbReference type="InterPro" id="IPR021130">
    <property type="entry name" value="PRib-ATP_PPHydrolase-like"/>
</dbReference>
<sequence length="99" mass="11543">MSTKILEEVFEVIKDRKQNPREDSYVSALLKHGEEKILGKIREESLELLEASEQGSEKEIIHESADVIFHVMVMLASKDIDFEEVMEELRGRRKPRESE</sequence>
<evidence type="ECO:0000256" key="6">
    <source>
        <dbReference type="ARBA" id="ARBA00022840"/>
    </source>
</evidence>
<evidence type="ECO:0000313" key="10">
    <source>
        <dbReference type="Proteomes" id="UP000070311"/>
    </source>
</evidence>
<keyword evidence="5 8" id="KW-0378">Hydrolase</keyword>
<comment type="catalytic activity">
    <reaction evidence="1 8">
        <text>1-(5-phospho-beta-D-ribosyl)-ATP + H2O = 1-(5-phospho-beta-D-ribosyl)-5'-AMP + diphosphate + H(+)</text>
        <dbReference type="Rhea" id="RHEA:22828"/>
        <dbReference type="ChEBI" id="CHEBI:15377"/>
        <dbReference type="ChEBI" id="CHEBI:15378"/>
        <dbReference type="ChEBI" id="CHEBI:33019"/>
        <dbReference type="ChEBI" id="CHEBI:59457"/>
        <dbReference type="ChEBI" id="CHEBI:73183"/>
        <dbReference type="EC" id="3.6.1.31"/>
    </reaction>
</comment>
<reference evidence="9 10" key="1">
    <citation type="journal article" date="2016" name="Sci. Rep.">
        <title>Metabolic traits of an uncultured archaeal lineage -MSBL1- from brine pools of the Red Sea.</title>
        <authorList>
            <person name="Mwirichia R."/>
            <person name="Alam I."/>
            <person name="Rashid M."/>
            <person name="Vinu M."/>
            <person name="Ba-Alawi W."/>
            <person name="Anthony Kamau A."/>
            <person name="Kamanda Ngugi D."/>
            <person name="Goker M."/>
            <person name="Klenk H.P."/>
            <person name="Bajic V."/>
            <person name="Stingl U."/>
        </authorList>
    </citation>
    <scope>NUCLEOTIDE SEQUENCE [LARGE SCALE GENOMIC DNA]</scope>
    <source>
        <strain evidence="9">SCGC-AAA382A13</strain>
    </source>
</reference>
<dbReference type="Pfam" id="PF01503">
    <property type="entry name" value="PRA-PH"/>
    <property type="match status" value="1"/>
</dbReference>
<dbReference type="InterPro" id="IPR008179">
    <property type="entry name" value="HisE"/>
</dbReference>
<dbReference type="GO" id="GO:0005737">
    <property type="term" value="C:cytoplasm"/>
    <property type="evidence" value="ECO:0007669"/>
    <property type="project" value="UniProtKB-SubCell"/>
</dbReference>
<evidence type="ECO:0000256" key="4">
    <source>
        <dbReference type="ARBA" id="ARBA00022741"/>
    </source>
</evidence>
<comment type="similarity">
    <text evidence="8">Belongs to the PRA-PH family.</text>
</comment>
<evidence type="ECO:0000256" key="7">
    <source>
        <dbReference type="ARBA" id="ARBA00023102"/>
    </source>
</evidence>
<evidence type="ECO:0000256" key="3">
    <source>
        <dbReference type="ARBA" id="ARBA00022605"/>
    </source>
</evidence>
<dbReference type="SUPFAM" id="SSF101386">
    <property type="entry name" value="all-alpha NTP pyrophosphatases"/>
    <property type="match status" value="1"/>
</dbReference>
<comment type="pathway">
    <text evidence="2 8">Amino-acid biosynthesis; L-histidine biosynthesis; L-histidine from 5-phospho-alpha-D-ribose 1-diphosphate: step 2/9.</text>
</comment>
<comment type="subcellular location">
    <subcellularLocation>
        <location evidence="8">Cytoplasm</location>
    </subcellularLocation>
</comment>
<keyword evidence="3 8" id="KW-0028">Amino-acid biosynthesis</keyword>
<dbReference type="EMBL" id="LHYD01000029">
    <property type="protein sequence ID" value="KXB05175.1"/>
    <property type="molecule type" value="Genomic_DNA"/>
</dbReference>